<accession>A0ABR0EVZ8</accession>
<dbReference type="EMBL" id="JAXOVC010000002">
    <property type="protein sequence ID" value="KAK4505260.1"/>
    <property type="molecule type" value="Genomic_DNA"/>
</dbReference>
<name>A0ABR0EVZ8_ZASCE</name>
<dbReference type="InterPro" id="IPR051317">
    <property type="entry name" value="Gfo/Idh/MocA_oxidoreduct"/>
</dbReference>
<sequence length="372" mass="41440">MAPIKVGIVGYGSSTKVFHLPFILPNPDLEVVAFLQRAEAPKDKSNIEKGVHCTIDHPNARHHRTAQDFFADEAIDLVVVCTHPATHAEFAEQALLAGKHVVVEKPFTPTSAEADHLIALSKKQNKILTVYQNRRYDSDFLTLRHHITRGAFGRITEFANHYDVDNPPWIHLSKPPGPGDGLLYGLGAHSMDQTLLLFGRPKSVFAVTRSLLVPEDTFTIILQYSSNDLVATIKTTPVSPVNPARALKYWVRGTKGVFVKNGEDVQIEQMLEGGLGVEDEEFGVEPERYHGYLTTREESEGKFERPSSESAVRFDGRVPSLKGSYAEFYRDVVAAIRGEKEVVVKPEEARDVIRCIELARESAESGRVVEWS</sequence>
<protein>
    <recommendedName>
        <fullName evidence="7">Oxidoreductase</fullName>
    </recommendedName>
</protein>
<dbReference type="PANTHER" id="PTHR43708">
    <property type="entry name" value="CONSERVED EXPRESSED OXIDOREDUCTASE (EUROFUNG)"/>
    <property type="match status" value="1"/>
</dbReference>
<evidence type="ECO:0000313" key="6">
    <source>
        <dbReference type="Proteomes" id="UP001305779"/>
    </source>
</evidence>
<gene>
    <name evidence="5" type="ORF">PRZ48_003223</name>
</gene>
<dbReference type="PANTHER" id="PTHR43708:SF5">
    <property type="entry name" value="CONSERVED EXPRESSED OXIDOREDUCTASE (EUROFUNG)-RELATED"/>
    <property type="match status" value="1"/>
</dbReference>
<dbReference type="InterPro" id="IPR036291">
    <property type="entry name" value="NAD(P)-bd_dom_sf"/>
</dbReference>
<reference evidence="5 6" key="1">
    <citation type="journal article" date="2023" name="G3 (Bethesda)">
        <title>A chromosome-level genome assembly of Zasmidium syzygii isolated from banana leaves.</title>
        <authorList>
            <person name="van Westerhoven A.C."/>
            <person name="Mehrabi R."/>
            <person name="Talebi R."/>
            <person name="Steentjes M.B.F."/>
            <person name="Corcolon B."/>
            <person name="Chong P.A."/>
            <person name="Kema G.H.J."/>
            <person name="Seidl M.F."/>
        </authorList>
    </citation>
    <scope>NUCLEOTIDE SEQUENCE [LARGE SCALE GENOMIC DNA]</scope>
    <source>
        <strain evidence="5 6">P124</strain>
    </source>
</reference>
<dbReference type="InterPro" id="IPR004104">
    <property type="entry name" value="Gfo/Idh/MocA-like_OxRdtase_C"/>
</dbReference>
<evidence type="ECO:0000256" key="2">
    <source>
        <dbReference type="ARBA" id="ARBA00023002"/>
    </source>
</evidence>
<feature type="domain" description="Gfo/Idh/MocA-like oxidoreductase C-terminal" evidence="4">
    <location>
        <begin position="146"/>
        <end position="370"/>
    </location>
</feature>
<feature type="domain" description="Gfo/Idh/MocA-like oxidoreductase N-terminal" evidence="3">
    <location>
        <begin position="4"/>
        <end position="131"/>
    </location>
</feature>
<dbReference type="Gene3D" id="3.30.360.10">
    <property type="entry name" value="Dihydrodipicolinate Reductase, domain 2"/>
    <property type="match status" value="1"/>
</dbReference>
<dbReference type="Gene3D" id="3.40.50.720">
    <property type="entry name" value="NAD(P)-binding Rossmann-like Domain"/>
    <property type="match status" value="1"/>
</dbReference>
<dbReference type="Pfam" id="PF01408">
    <property type="entry name" value="GFO_IDH_MocA"/>
    <property type="match status" value="1"/>
</dbReference>
<proteinExistence type="inferred from homology"/>
<dbReference type="SUPFAM" id="SSF51735">
    <property type="entry name" value="NAD(P)-binding Rossmann-fold domains"/>
    <property type="match status" value="1"/>
</dbReference>
<dbReference type="Pfam" id="PF02894">
    <property type="entry name" value="GFO_IDH_MocA_C"/>
    <property type="match status" value="1"/>
</dbReference>
<dbReference type="Proteomes" id="UP001305779">
    <property type="component" value="Unassembled WGS sequence"/>
</dbReference>
<keyword evidence="2" id="KW-0560">Oxidoreductase</keyword>
<evidence type="ECO:0000259" key="4">
    <source>
        <dbReference type="Pfam" id="PF02894"/>
    </source>
</evidence>
<comment type="similarity">
    <text evidence="1">Belongs to the Gfo/Idh/MocA family.</text>
</comment>
<evidence type="ECO:0000313" key="5">
    <source>
        <dbReference type="EMBL" id="KAK4505260.1"/>
    </source>
</evidence>
<evidence type="ECO:0000256" key="1">
    <source>
        <dbReference type="ARBA" id="ARBA00010928"/>
    </source>
</evidence>
<organism evidence="5 6">
    <name type="scientific">Zasmidium cellare</name>
    <name type="common">Wine cellar mold</name>
    <name type="synonym">Racodium cellare</name>
    <dbReference type="NCBI Taxonomy" id="395010"/>
    <lineage>
        <taxon>Eukaryota</taxon>
        <taxon>Fungi</taxon>
        <taxon>Dikarya</taxon>
        <taxon>Ascomycota</taxon>
        <taxon>Pezizomycotina</taxon>
        <taxon>Dothideomycetes</taxon>
        <taxon>Dothideomycetidae</taxon>
        <taxon>Mycosphaerellales</taxon>
        <taxon>Mycosphaerellaceae</taxon>
        <taxon>Zasmidium</taxon>
    </lineage>
</organism>
<keyword evidence="6" id="KW-1185">Reference proteome</keyword>
<evidence type="ECO:0008006" key="7">
    <source>
        <dbReference type="Google" id="ProtNLM"/>
    </source>
</evidence>
<comment type="caution">
    <text evidence="5">The sequence shown here is derived from an EMBL/GenBank/DDBJ whole genome shotgun (WGS) entry which is preliminary data.</text>
</comment>
<dbReference type="InterPro" id="IPR000683">
    <property type="entry name" value="Gfo/Idh/MocA-like_OxRdtase_N"/>
</dbReference>
<evidence type="ECO:0000259" key="3">
    <source>
        <dbReference type="Pfam" id="PF01408"/>
    </source>
</evidence>